<feature type="region of interest" description="Disordered" evidence="1">
    <location>
        <begin position="489"/>
        <end position="519"/>
    </location>
</feature>
<evidence type="ECO:0000313" key="3">
    <source>
        <dbReference type="Proteomes" id="UP001199106"/>
    </source>
</evidence>
<proteinExistence type="predicted"/>
<dbReference type="Proteomes" id="UP001199106">
    <property type="component" value="Unassembled WGS sequence"/>
</dbReference>
<feature type="compositionally biased region" description="Low complexity" evidence="1">
    <location>
        <begin position="195"/>
        <end position="216"/>
    </location>
</feature>
<feature type="compositionally biased region" description="Basic and acidic residues" evidence="1">
    <location>
        <begin position="235"/>
        <end position="245"/>
    </location>
</feature>
<name>A0AAD4NQY5_9PLEO</name>
<keyword evidence="3" id="KW-1185">Reference proteome</keyword>
<evidence type="ECO:0000256" key="1">
    <source>
        <dbReference type="SAM" id="MobiDB-lite"/>
    </source>
</evidence>
<feature type="region of interest" description="Disordered" evidence="1">
    <location>
        <begin position="167"/>
        <end position="251"/>
    </location>
</feature>
<organism evidence="2 3">
    <name type="scientific">Alternaria panax</name>
    <dbReference type="NCBI Taxonomy" id="48097"/>
    <lineage>
        <taxon>Eukaryota</taxon>
        <taxon>Fungi</taxon>
        <taxon>Dikarya</taxon>
        <taxon>Ascomycota</taxon>
        <taxon>Pezizomycotina</taxon>
        <taxon>Dothideomycetes</taxon>
        <taxon>Pleosporomycetidae</taxon>
        <taxon>Pleosporales</taxon>
        <taxon>Pleosporineae</taxon>
        <taxon>Pleosporaceae</taxon>
        <taxon>Alternaria</taxon>
        <taxon>Alternaria sect. Panax</taxon>
    </lineage>
</organism>
<evidence type="ECO:0000313" key="2">
    <source>
        <dbReference type="EMBL" id="KAG9191125.1"/>
    </source>
</evidence>
<feature type="compositionally biased region" description="Low complexity" evidence="1">
    <location>
        <begin position="347"/>
        <end position="363"/>
    </location>
</feature>
<feature type="compositionally biased region" description="Basic and acidic residues" evidence="1">
    <location>
        <begin position="502"/>
        <end position="519"/>
    </location>
</feature>
<feature type="region of interest" description="Disordered" evidence="1">
    <location>
        <begin position="338"/>
        <end position="363"/>
    </location>
</feature>
<sequence>MTPGAEQPTPPNRRFENLLPTGGSTLEFNTLSQHTMNLTFLPRQPPCGSKKRSRAVADIDGEHSCVQKKKRRLRLFLITSRLSPQFSYPATNIVDRGSSRIAVWAKQKALGRNLLRKAAILNGVRRRLILTKEAQSGQGRVPVEQEREQAQLELARLEFNHGSVDTYTRPVLSRDPSVPPSAAVRTGDHFVVSGSPTNSPPSSRSPSPTSSSPTTRDSPDETAVFRSPNEAWAHSARDTTPRRDYLPMPPSPLGISNYDAFDTNGDSFDLYAHLDDEDEPIPNPYDDDAEDDVPFSPSAVTTGSSTTSYTGTTNASIFSHLIGLDHSESVFGDYDQVEDGTDPIWPSAPTHDSPTPTPTSTSPDVSALFATCLVAPKRTDSFAMSPNFRPRMPTQSVSPEMLAVTTIATTSPNSTSAGPPAMSASPNFTPTTVPMSPNFPPASTSPNFASSTATTSKSPNFSSLAAPASPNFPPVLMSPSLTALDTSATAQNASAWNNTDTRSTEARKRRTSDVEDERRRQRNLMFMRFGS</sequence>
<feature type="region of interest" description="Disordered" evidence="1">
    <location>
        <begin position="1"/>
        <end position="20"/>
    </location>
</feature>
<comment type="caution">
    <text evidence="2">The sequence shown here is derived from an EMBL/GenBank/DDBJ whole genome shotgun (WGS) entry which is preliminary data.</text>
</comment>
<feature type="compositionally biased region" description="Polar residues" evidence="1">
    <location>
        <begin position="489"/>
        <end position="501"/>
    </location>
</feature>
<reference evidence="2" key="1">
    <citation type="submission" date="2021-07" db="EMBL/GenBank/DDBJ databases">
        <title>Genome Resource of American Ginseng Black Spot Pathogen Alternaria panax.</title>
        <authorList>
            <person name="Qiu C."/>
            <person name="Wang W."/>
            <person name="Liu Z."/>
        </authorList>
    </citation>
    <scope>NUCLEOTIDE SEQUENCE</scope>
    <source>
        <strain evidence="2">BNCC115425</strain>
    </source>
</reference>
<dbReference type="AlphaFoldDB" id="A0AAD4NQY5"/>
<gene>
    <name evidence="2" type="ORF">G6011_09213</name>
</gene>
<dbReference type="EMBL" id="JAANER010000004">
    <property type="protein sequence ID" value="KAG9191125.1"/>
    <property type="molecule type" value="Genomic_DNA"/>
</dbReference>
<feature type="region of interest" description="Disordered" evidence="1">
    <location>
        <begin position="439"/>
        <end position="462"/>
    </location>
</feature>
<protein>
    <submittedName>
        <fullName evidence="2">Uncharacterized protein</fullName>
    </submittedName>
</protein>
<accession>A0AAD4NQY5</accession>